<evidence type="ECO:0000256" key="4">
    <source>
        <dbReference type="ARBA" id="ARBA00009935"/>
    </source>
</evidence>
<evidence type="ECO:0000313" key="16">
    <source>
        <dbReference type="EMBL" id="KZT27004.1"/>
    </source>
</evidence>
<keyword evidence="9 12" id="KW-0210">Decarboxylase</keyword>
<evidence type="ECO:0000256" key="9">
    <source>
        <dbReference type="ARBA" id="ARBA00022793"/>
    </source>
</evidence>
<dbReference type="GO" id="GO:0004853">
    <property type="term" value="F:uroporphyrinogen decarboxylase activity"/>
    <property type="evidence" value="ECO:0007669"/>
    <property type="project" value="UniProtKB-EC"/>
</dbReference>
<dbReference type="AlphaFoldDB" id="A0A165TQ30"/>
<evidence type="ECO:0000259" key="14">
    <source>
        <dbReference type="PROSITE" id="PS00906"/>
    </source>
</evidence>
<accession>A0A165TQ30</accession>
<comment type="subunit">
    <text evidence="5">Homodimer.</text>
</comment>
<keyword evidence="10 12" id="KW-0456">Lyase</keyword>
<dbReference type="FunFam" id="3.20.20.210:FF:000001">
    <property type="entry name" value="Uroporphyrinogen decarboxylase"/>
    <property type="match status" value="1"/>
</dbReference>
<dbReference type="STRING" id="1314782.A0A165TQ30"/>
<evidence type="ECO:0000256" key="8">
    <source>
        <dbReference type="ARBA" id="ARBA00022490"/>
    </source>
</evidence>
<evidence type="ECO:0000256" key="13">
    <source>
        <dbReference type="RuleBase" id="RU004169"/>
    </source>
</evidence>
<dbReference type="InterPro" id="IPR006361">
    <property type="entry name" value="Uroporphyrinogen_deCO2ase_HemE"/>
</dbReference>
<evidence type="ECO:0000313" key="17">
    <source>
        <dbReference type="Proteomes" id="UP000076761"/>
    </source>
</evidence>
<evidence type="ECO:0000256" key="10">
    <source>
        <dbReference type="ARBA" id="ARBA00023239"/>
    </source>
</evidence>
<keyword evidence="11 12" id="KW-0627">Porphyrin biosynthesis</keyword>
<proteinExistence type="inferred from homology"/>
<dbReference type="InParanoid" id="A0A165TQ30"/>
<dbReference type="EC" id="4.1.1.37" evidence="6 12"/>
<evidence type="ECO:0000256" key="11">
    <source>
        <dbReference type="ARBA" id="ARBA00023244"/>
    </source>
</evidence>
<feature type="domain" description="Uroporphyrinogen decarboxylase (URO-D)" evidence="15">
    <location>
        <begin position="146"/>
        <end position="162"/>
    </location>
</feature>
<dbReference type="PROSITE" id="PS00906">
    <property type="entry name" value="UROD_1"/>
    <property type="match status" value="1"/>
</dbReference>
<dbReference type="PANTHER" id="PTHR21091">
    <property type="entry name" value="METHYLTETRAHYDROFOLATE:HOMOCYSTEINE METHYLTRANSFERASE RELATED"/>
    <property type="match status" value="1"/>
</dbReference>
<evidence type="ECO:0000256" key="1">
    <source>
        <dbReference type="ARBA" id="ARBA00002448"/>
    </source>
</evidence>
<dbReference type="EMBL" id="KV425564">
    <property type="protein sequence ID" value="KZT27004.1"/>
    <property type="molecule type" value="Genomic_DNA"/>
</dbReference>
<evidence type="ECO:0000256" key="2">
    <source>
        <dbReference type="ARBA" id="ARBA00004496"/>
    </source>
</evidence>
<sequence>MSETFVPLKNDLLLRAARGEETERAPVWVMRQAGRYLPEFRAVRANHEFFEICRTPDLACEITLQPVRRYKGILDAAIIFSDILVIPQAMGMEVLMNPGPSFPDPLNVPEDVGKLKKVVDVNVELGYLFEAITKVRKELNGEVPLIGFCGAPWTLFSYMIEGGGTKTFQKCKTWLFKYPEESKALLMRIADVCVDLLVGQIKAGAQLVQVFDSWAGELSPHDFATFSLPSLRHISAGVRSRLATENVSAVPMTLFAKGANQSLATLADAGYDVLGLDWCIDAAEARRIVGNRVALQGNLDPNVLYGGREAVQREVKRMAASFKRDGSAKGWIANLGHGITPGVDPEDMRFFLECVHKYSAKTSF</sequence>
<protein>
    <recommendedName>
        <fullName evidence="7 12">Uroporphyrinogen decarboxylase</fullName>
        <ecNumber evidence="6 12">4.1.1.37</ecNumber>
    </recommendedName>
</protein>
<dbReference type="CDD" id="cd00717">
    <property type="entry name" value="URO-D"/>
    <property type="match status" value="1"/>
</dbReference>
<dbReference type="Gene3D" id="3.20.20.210">
    <property type="match status" value="1"/>
</dbReference>
<dbReference type="GO" id="GO:0006782">
    <property type="term" value="P:protoporphyrinogen IX biosynthetic process"/>
    <property type="evidence" value="ECO:0007669"/>
    <property type="project" value="UniProtKB-UniPathway"/>
</dbReference>
<gene>
    <name evidence="16" type="ORF">NEOLEDRAFT_1089816</name>
</gene>
<comment type="catalytic activity">
    <reaction evidence="12">
        <text>uroporphyrinogen III + 4 H(+) = coproporphyrinogen III + 4 CO2</text>
        <dbReference type="Rhea" id="RHEA:19865"/>
        <dbReference type="ChEBI" id="CHEBI:15378"/>
        <dbReference type="ChEBI" id="CHEBI:16526"/>
        <dbReference type="ChEBI" id="CHEBI:57308"/>
        <dbReference type="ChEBI" id="CHEBI:57309"/>
        <dbReference type="EC" id="4.1.1.37"/>
    </reaction>
</comment>
<evidence type="ECO:0000256" key="5">
    <source>
        <dbReference type="ARBA" id="ARBA00011738"/>
    </source>
</evidence>
<organism evidence="16 17">
    <name type="scientific">Neolentinus lepideus HHB14362 ss-1</name>
    <dbReference type="NCBI Taxonomy" id="1314782"/>
    <lineage>
        <taxon>Eukaryota</taxon>
        <taxon>Fungi</taxon>
        <taxon>Dikarya</taxon>
        <taxon>Basidiomycota</taxon>
        <taxon>Agaricomycotina</taxon>
        <taxon>Agaricomycetes</taxon>
        <taxon>Gloeophyllales</taxon>
        <taxon>Gloeophyllaceae</taxon>
        <taxon>Neolentinus</taxon>
    </lineage>
</organism>
<evidence type="ECO:0000256" key="6">
    <source>
        <dbReference type="ARBA" id="ARBA00012288"/>
    </source>
</evidence>
<dbReference type="InterPro" id="IPR038071">
    <property type="entry name" value="UROD/MetE-like_sf"/>
</dbReference>
<dbReference type="PANTHER" id="PTHR21091:SF169">
    <property type="entry name" value="UROPORPHYRINOGEN DECARBOXYLASE"/>
    <property type="match status" value="1"/>
</dbReference>
<dbReference type="PROSITE" id="PS00907">
    <property type="entry name" value="UROD_2"/>
    <property type="match status" value="1"/>
</dbReference>
<dbReference type="GO" id="GO:0005829">
    <property type="term" value="C:cytosol"/>
    <property type="evidence" value="ECO:0007669"/>
    <property type="project" value="TreeGrafter"/>
</dbReference>
<evidence type="ECO:0000259" key="15">
    <source>
        <dbReference type="PROSITE" id="PS00907"/>
    </source>
</evidence>
<dbReference type="SUPFAM" id="SSF51726">
    <property type="entry name" value="UROD/MetE-like"/>
    <property type="match status" value="1"/>
</dbReference>
<dbReference type="FunCoup" id="A0A165TQ30">
    <property type="interactions" value="581"/>
</dbReference>
<comment type="similarity">
    <text evidence="4 13">Belongs to the uroporphyrinogen decarboxylase family.</text>
</comment>
<dbReference type="InterPro" id="IPR000257">
    <property type="entry name" value="Uroporphyrinogen_deCOase"/>
</dbReference>
<keyword evidence="17" id="KW-1185">Reference proteome</keyword>
<comment type="subcellular location">
    <subcellularLocation>
        <location evidence="2">Cytoplasm</location>
    </subcellularLocation>
</comment>
<evidence type="ECO:0000256" key="12">
    <source>
        <dbReference type="RuleBase" id="RU000554"/>
    </source>
</evidence>
<name>A0A165TQ30_9AGAM</name>
<comment type="pathway">
    <text evidence="3 12">Porphyrin-containing compound metabolism; protoporphyrin-IX biosynthesis; coproporphyrinogen-III from 5-aminolevulinate: step 4/4.</text>
</comment>
<feature type="domain" description="Uroporphyrinogen decarboxylase (URO-D)" evidence="14">
    <location>
        <begin position="26"/>
        <end position="35"/>
    </location>
</feature>
<comment type="function">
    <text evidence="1">Catalyzes the decarboxylation of four acetate groups of uroporphyrinogen-III to yield coproporphyrinogen-III.</text>
</comment>
<reference evidence="16 17" key="1">
    <citation type="journal article" date="2016" name="Mol. Biol. Evol.">
        <title>Comparative Genomics of Early-Diverging Mushroom-Forming Fungi Provides Insights into the Origins of Lignocellulose Decay Capabilities.</title>
        <authorList>
            <person name="Nagy L.G."/>
            <person name="Riley R."/>
            <person name="Tritt A."/>
            <person name="Adam C."/>
            <person name="Daum C."/>
            <person name="Floudas D."/>
            <person name="Sun H."/>
            <person name="Yadav J.S."/>
            <person name="Pangilinan J."/>
            <person name="Larsson K.H."/>
            <person name="Matsuura K."/>
            <person name="Barry K."/>
            <person name="Labutti K."/>
            <person name="Kuo R."/>
            <person name="Ohm R.A."/>
            <person name="Bhattacharya S.S."/>
            <person name="Shirouzu T."/>
            <person name="Yoshinaga Y."/>
            <person name="Martin F.M."/>
            <person name="Grigoriev I.V."/>
            <person name="Hibbett D.S."/>
        </authorList>
    </citation>
    <scope>NUCLEOTIDE SEQUENCE [LARGE SCALE GENOMIC DNA]</scope>
    <source>
        <strain evidence="16 17">HHB14362 ss-1</strain>
    </source>
</reference>
<dbReference type="OrthoDB" id="339900at2759"/>
<dbReference type="UniPathway" id="UPA00251">
    <property type="reaction ID" value="UER00321"/>
</dbReference>
<dbReference type="HAMAP" id="MF_00218">
    <property type="entry name" value="URO_D"/>
    <property type="match status" value="1"/>
</dbReference>
<dbReference type="Proteomes" id="UP000076761">
    <property type="component" value="Unassembled WGS sequence"/>
</dbReference>
<dbReference type="Pfam" id="PF01208">
    <property type="entry name" value="URO-D"/>
    <property type="match status" value="1"/>
</dbReference>
<keyword evidence="8" id="KW-0963">Cytoplasm</keyword>
<dbReference type="NCBIfam" id="TIGR01464">
    <property type="entry name" value="hemE"/>
    <property type="match status" value="1"/>
</dbReference>
<evidence type="ECO:0000256" key="3">
    <source>
        <dbReference type="ARBA" id="ARBA00004804"/>
    </source>
</evidence>
<evidence type="ECO:0000256" key="7">
    <source>
        <dbReference type="ARBA" id="ARBA00014308"/>
    </source>
</evidence>